<comment type="caution">
    <text evidence="3">The sequence shown here is derived from an EMBL/GenBank/DDBJ whole genome shotgun (WGS) entry which is preliminary data.</text>
</comment>
<dbReference type="GO" id="GO:0005509">
    <property type="term" value="F:calcium ion binding"/>
    <property type="evidence" value="ECO:0007669"/>
    <property type="project" value="InterPro"/>
</dbReference>
<dbReference type="SUPFAM" id="SSF56601">
    <property type="entry name" value="beta-lactamase/transpeptidase-like"/>
    <property type="match status" value="1"/>
</dbReference>
<proteinExistence type="predicted"/>
<sequence>MFSSLKLPLALLGAFLTHIAHANPAHEAAAEYLQSVNGHAMLVYEDGKLVFERYMNGHTAEKAHLLASGTKSFSGFMAVAAQEDGLLTLDEKLSETITEWKDDAQKKDITIRQLLSLSSGINGGDNMRPPSYQQALAVAEVTGPPGTRFQYGPVPYQIFGELMRRKLVKSGKARDPLDYLQQRLFTPLGMKYEMWREDADKMPHLPSGAFFTAREWAKFGLFILNQGSWEGKQIVKPESLAECFKPAPANPAYGMTFWKAKPEDPIPDLVMAAGKGKQKLFMIPSKKLLIVQFADAERSYREEKFLSLALGDAKVSGTGVASDGDMGVEEGLGKARMEQNFTLLDKDGDGRITREEAGAYAVMLFTVDANRDGYLTREEAAVLADRMGRLRERLNPAGKK</sequence>
<evidence type="ECO:0000313" key="4">
    <source>
        <dbReference type="Proteomes" id="UP000321577"/>
    </source>
</evidence>
<dbReference type="PANTHER" id="PTHR43283">
    <property type="entry name" value="BETA-LACTAMASE-RELATED"/>
    <property type="match status" value="1"/>
</dbReference>
<feature type="signal peptide" evidence="1">
    <location>
        <begin position="1"/>
        <end position="22"/>
    </location>
</feature>
<dbReference type="RefSeq" id="WP_146855640.1">
    <property type="nucleotide sequence ID" value="NZ_BKAG01000070.1"/>
</dbReference>
<dbReference type="EMBL" id="BKAG01000070">
    <property type="protein sequence ID" value="GEP46089.1"/>
    <property type="molecule type" value="Genomic_DNA"/>
</dbReference>
<keyword evidence="1" id="KW-0732">Signal</keyword>
<dbReference type="InterPro" id="IPR050789">
    <property type="entry name" value="Diverse_Enzym_Activities"/>
</dbReference>
<evidence type="ECO:0000313" key="3">
    <source>
        <dbReference type="EMBL" id="GEP46089.1"/>
    </source>
</evidence>
<reference evidence="3 4" key="1">
    <citation type="submission" date="2019-07" db="EMBL/GenBank/DDBJ databases">
        <title>Whole genome shotgun sequence of Brevifollis gellanilyticus NBRC 108608.</title>
        <authorList>
            <person name="Hosoyama A."/>
            <person name="Uohara A."/>
            <person name="Ohji S."/>
            <person name="Ichikawa N."/>
        </authorList>
    </citation>
    <scope>NUCLEOTIDE SEQUENCE [LARGE SCALE GENOMIC DNA]</scope>
    <source>
        <strain evidence="3 4">NBRC 108608</strain>
    </source>
</reference>
<feature type="chain" id="PRO_5021722035" description="EF-hand domain-containing protein" evidence="1">
    <location>
        <begin position="23"/>
        <end position="400"/>
    </location>
</feature>
<dbReference type="Pfam" id="PF13202">
    <property type="entry name" value="EF-hand_5"/>
    <property type="match status" value="1"/>
</dbReference>
<dbReference type="PANTHER" id="PTHR43283:SF7">
    <property type="entry name" value="BETA-LACTAMASE-RELATED DOMAIN-CONTAINING PROTEIN"/>
    <property type="match status" value="1"/>
</dbReference>
<dbReference type="Proteomes" id="UP000321577">
    <property type="component" value="Unassembled WGS sequence"/>
</dbReference>
<dbReference type="OrthoDB" id="9773047at2"/>
<gene>
    <name evidence="3" type="ORF">BGE01nite_53800</name>
</gene>
<dbReference type="PROSITE" id="PS50222">
    <property type="entry name" value="EF_HAND_2"/>
    <property type="match status" value="1"/>
</dbReference>
<dbReference type="InterPro" id="IPR011992">
    <property type="entry name" value="EF-hand-dom_pair"/>
</dbReference>
<dbReference type="SUPFAM" id="SSF47473">
    <property type="entry name" value="EF-hand"/>
    <property type="match status" value="1"/>
</dbReference>
<organism evidence="3 4">
    <name type="scientific">Brevifollis gellanilyticus</name>
    <dbReference type="NCBI Taxonomy" id="748831"/>
    <lineage>
        <taxon>Bacteria</taxon>
        <taxon>Pseudomonadati</taxon>
        <taxon>Verrucomicrobiota</taxon>
        <taxon>Verrucomicrobiia</taxon>
        <taxon>Verrucomicrobiales</taxon>
        <taxon>Verrucomicrobiaceae</taxon>
    </lineage>
</organism>
<dbReference type="AlphaFoldDB" id="A0A512MH89"/>
<accession>A0A512MH89</accession>
<evidence type="ECO:0000259" key="2">
    <source>
        <dbReference type="PROSITE" id="PS50222"/>
    </source>
</evidence>
<evidence type="ECO:0000256" key="1">
    <source>
        <dbReference type="SAM" id="SignalP"/>
    </source>
</evidence>
<dbReference type="Pfam" id="PF00144">
    <property type="entry name" value="Beta-lactamase"/>
    <property type="match status" value="1"/>
</dbReference>
<dbReference type="Gene3D" id="1.10.238.10">
    <property type="entry name" value="EF-hand"/>
    <property type="match status" value="1"/>
</dbReference>
<dbReference type="InterPro" id="IPR012338">
    <property type="entry name" value="Beta-lactam/transpept-like"/>
</dbReference>
<protein>
    <recommendedName>
        <fullName evidence="2">EF-hand domain-containing protein</fullName>
    </recommendedName>
</protein>
<feature type="domain" description="EF-hand" evidence="2">
    <location>
        <begin position="332"/>
        <end position="367"/>
    </location>
</feature>
<keyword evidence="4" id="KW-1185">Reference proteome</keyword>
<dbReference type="InterPro" id="IPR002048">
    <property type="entry name" value="EF_hand_dom"/>
</dbReference>
<dbReference type="Gene3D" id="3.40.710.10">
    <property type="entry name" value="DD-peptidase/beta-lactamase superfamily"/>
    <property type="match status" value="1"/>
</dbReference>
<name>A0A512MH89_9BACT</name>
<dbReference type="InterPro" id="IPR001466">
    <property type="entry name" value="Beta-lactam-related"/>
</dbReference>